<keyword evidence="3" id="KW-1185">Reference proteome</keyword>
<comment type="caution">
    <text evidence="2">The sequence shown here is derived from an EMBL/GenBank/DDBJ whole genome shotgun (WGS) entry which is preliminary data.</text>
</comment>
<sequence length="323" mass="35811">MSHLLARRRKNSANLDVYSGPARSIRPRPIPCEERMPVVYLSRKPQHPEQEQSEEEQEVDLDPALVEFLKTQEAEHERFRELCQDKPKADADAKILVPSARPVADYEDTNVPAMQANAPATYSQLDPTNTAYLSCWSRGNTQQAGYSSMTDHQGPTMGPMSDGGACKAIAAQRPAGACTMDATLLETLLTKLEMAHFEALQQRGDEWEPDVQPMMQREPAFVRVKTCETSIYQHISICLLHTIACPLECQYLSFEMAPAVVAGRSLETPSFWLPAFAKTASCSCMADTTPANEKLPVRSMSSCLNWSHAHLRAKCGNPPLCAK</sequence>
<reference evidence="2" key="1">
    <citation type="submission" date="2017-08" db="EMBL/GenBank/DDBJ databases">
        <authorList>
            <person name="Polle J.E."/>
            <person name="Barry K."/>
            <person name="Cushman J."/>
            <person name="Schmutz J."/>
            <person name="Tran D."/>
            <person name="Hathwaick L.T."/>
            <person name="Yim W.C."/>
            <person name="Jenkins J."/>
            <person name="Mckie-Krisberg Z.M."/>
            <person name="Prochnik S."/>
            <person name="Lindquist E."/>
            <person name="Dockter R.B."/>
            <person name="Adam C."/>
            <person name="Molina H."/>
            <person name="Bunkerborg J."/>
            <person name="Jin E."/>
            <person name="Buchheim M."/>
            <person name="Magnuson J."/>
        </authorList>
    </citation>
    <scope>NUCLEOTIDE SEQUENCE</scope>
    <source>
        <strain evidence="2">CCAP 19/18</strain>
    </source>
</reference>
<gene>
    <name evidence="2" type="ORF">DUNSADRAFT_824</name>
</gene>
<evidence type="ECO:0000256" key="1">
    <source>
        <dbReference type="SAM" id="MobiDB-lite"/>
    </source>
</evidence>
<evidence type="ECO:0008006" key="4">
    <source>
        <dbReference type="Google" id="ProtNLM"/>
    </source>
</evidence>
<protein>
    <recommendedName>
        <fullName evidence="4">Encoded protein</fullName>
    </recommendedName>
</protein>
<dbReference type="EMBL" id="MU069544">
    <property type="protein sequence ID" value="KAF5839422.1"/>
    <property type="molecule type" value="Genomic_DNA"/>
</dbReference>
<evidence type="ECO:0000313" key="3">
    <source>
        <dbReference type="Proteomes" id="UP000815325"/>
    </source>
</evidence>
<organism evidence="2 3">
    <name type="scientific">Dunaliella salina</name>
    <name type="common">Green alga</name>
    <name type="synonym">Protococcus salinus</name>
    <dbReference type="NCBI Taxonomy" id="3046"/>
    <lineage>
        <taxon>Eukaryota</taxon>
        <taxon>Viridiplantae</taxon>
        <taxon>Chlorophyta</taxon>
        <taxon>core chlorophytes</taxon>
        <taxon>Chlorophyceae</taxon>
        <taxon>CS clade</taxon>
        <taxon>Chlamydomonadales</taxon>
        <taxon>Dunaliellaceae</taxon>
        <taxon>Dunaliella</taxon>
    </lineage>
</organism>
<proteinExistence type="predicted"/>
<evidence type="ECO:0000313" key="2">
    <source>
        <dbReference type="EMBL" id="KAF5839422.1"/>
    </source>
</evidence>
<accession>A0ABQ7GXT7</accession>
<feature type="compositionally biased region" description="Basic residues" evidence="1">
    <location>
        <begin position="1"/>
        <end position="11"/>
    </location>
</feature>
<dbReference type="Proteomes" id="UP000815325">
    <property type="component" value="Unassembled WGS sequence"/>
</dbReference>
<feature type="region of interest" description="Disordered" evidence="1">
    <location>
        <begin position="1"/>
        <end position="30"/>
    </location>
</feature>
<name>A0ABQ7GXT7_DUNSA</name>